<feature type="coiled-coil region" evidence="4">
    <location>
        <begin position="687"/>
        <end position="714"/>
    </location>
</feature>
<dbReference type="InterPro" id="IPR042214">
    <property type="entry name" value="TruD_catalytic"/>
</dbReference>
<evidence type="ECO:0000313" key="7">
    <source>
        <dbReference type="EMBL" id="OLQ14173.1"/>
    </source>
</evidence>
<proteinExistence type="inferred from homology"/>
<dbReference type="InterPro" id="IPR011760">
    <property type="entry name" value="PsdUridine_synth_TruD_insert"/>
</dbReference>
<feature type="region of interest" description="Disordered" evidence="5">
    <location>
        <begin position="200"/>
        <end position="256"/>
    </location>
</feature>
<keyword evidence="2" id="KW-0819">tRNA processing</keyword>
<feature type="region of interest" description="Disordered" evidence="5">
    <location>
        <begin position="417"/>
        <end position="483"/>
    </location>
</feature>
<keyword evidence="4" id="KW-0175">Coiled coil</keyword>
<evidence type="ECO:0000256" key="4">
    <source>
        <dbReference type="SAM" id="Coils"/>
    </source>
</evidence>
<dbReference type="PROSITE" id="PS50984">
    <property type="entry name" value="TRUD"/>
    <property type="match status" value="1"/>
</dbReference>
<reference evidence="7 8" key="1">
    <citation type="submission" date="2016-02" db="EMBL/GenBank/DDBJ databases">
        <title>Genome analysis of coral dinoflagellate symbionts highlights evolutionary adaptations to a symbiotic lifestyle.</title>
        <authorList>
            <person name="Aranda M."/>
            <person name="Li Y."/>
            <person name="Liew Y.J."/>
            <person name="Baumgarten S."/>
            <person name="Simakov O."/>
            <person name="Wilson M."/>
            <person name="Piel J."/>
            <person name="Ashoor H."/>
            <person name="Bougouffa S."/>
            <person name="Bajic V.B."/>
            <person name="Ryu T."/>
            <person name="Ravasi T."/>
            <person name="Bayer T."/>
            <person name="Micklem G."/>
            <person name="Kim H."/>
            <person name="Bhak J."/>
            <person name="Lajeunesse T.C."/>
            <person name="Voolstra C.R."/>
        </authorList>
    </citation>
    <scope>NUCLEOTIDE SEQUENCE [LARGE SCALE GENOMIC DNA]</scope>
    <source>
        <strain evidence="7 8">CCMP2467</strain>
    </source>
</reference>
<dbReference type="AlphaFoldDB" id="A0A1Q9F3B5"/>
<name>A0A1Q9F3B5_SYMMI</name>
<dbReference type="GO" id="GO:0009982">
    <property type="term" value="F:pseudouridine synthase activity"/>
    <property type="evidence" value="ECO:0007669"/>
    <property type="project" value="InterPro"/>
</dbReference>
<dbReference type="PROSITE" id="PS01268">
    <property type="entry name" value="UPF0024"/>
    <property type="match status" value="1"/>
</dbReference>
<dbReference type="OMA" id="IYVHSTQ"/>
<evidence type="ECO:0000259" key="6">
    <source>
        <dbReference type="PROSITE" id="PS50984"/>
    </source>
</evidence>
<evidence type="ECO:0000256" key="5">
    <source>
        <dbReference type="SAM" id="MobiDB-lite"/>
    </source>
</evidence>
<feature type="compositionally biased region" description="Basic residues" evidence="5">
    <location>
        <begin position="217"/>
        <end position="236"/>
    </location>
</feature>
<feature type="compositionally biased region" description="Acidic residues" evidence="5">
    <location>
        <begin position="444"/>
        <end position="466"/>
    </location>
</feature>
<dbReference type="PANTHER" id="PTHR13326">
    <property type="entry name" value="TRNA PSEUDOURIDINE SYNTHASE D"/>
    <property type="match status" value="1"/>
</dbReference>
<dbReference type="OrthoDB" id="447290at2759"/>
<comment type="caution">
    <text evidence="7">The sequence shown here is derived from an EMBL/GenBank/DDBJ whole genome shotgun (WGS) entry which is preliminary data.</text>
</comment>
<dbReference type="Pfam" id="PF01142">
    <property type="entry name" value="TruD"/>
    <property type="match status" value="2"/>
</dbReference>
<keyword evidence="3" id="KW-0413">Isomerase</keyword>
<gene>
    <name evidence="7" type="primary">PUS7</name>
    <name evidence="7" type="ORF">AK812_SmicGene1743</name>
</gene>
<dbReference type="GO" id="GO:0001522">
    <property type="term" value="P:pseudouridine synthesis"/>
    <property type="evidence" value="ECO:0007669"/>
    <property type="project" value="InterPro"/>
</dbReference>
<dbReference type="InterPro" id="IPR020119">
    <property type="entry name" value="PsdUridine_synth_TruD_CS"/>
</dbReference>
<dbReference type="InterPro" id="IPR001656">
    <property type="entry name" value="PsdUridine_synth_TruD"/>
</dbReference>
<feature type="domain" description="TRUD" evidence="6">
    <location>
        <begin position="373"/>
        <end position="658"/>
    </location>
</feature>
<dbReference type="GO" id="GO:0005634">
    <property type="term" value="C:nucleus"/>
    <property type="evidence" value="ECO:0007669"/>
    <property type="project" value="TreeGrafter"/>
</dbReference>
<protein>
    <submittedName>
        <fullName evidence="7">Pseudouridylate synthase 7-like</fullName>
    </submittedName>
</protein>
<feature type="region of interest" description="Disordered" evidence="5">
    <location>
        <begin position="111"/>
        <end position="139"/>
    </location>
</feature>
<evidence type="ECO:0000256" key="2">
    <source>
        <dbReference type="ARBA" id="ARBA00022694"/>
    </source>
</evidence>
<accession>A0A1Q9F3B5</accession>
<sequence>MLIPTPPREDEVGISEYLSPDVPGFSGIFKSLWQDFHVHEVDPHGVELHLSELISPGAVAAELKKAAEERREARSALGPDFAFEASAENELREALGQRILEQLLGFLKKQQSQQTEMGQGPAAASKEGSPAVSAHEKAVVAEPPGYVDLSTEEISDGSKEARKKAHQVVLKHFSSFLNTETVEADGSRCIRVWMREAERKAKAPTAASSGDISSGKGAKKGKGKAGKGRGKNKGKSGKSEGPPSETVPSAFGAMRREGWPKDRPDYLYFRLYKENCDTGEAVSSIARCVGRSAKQFTFAGTKDRRAITVQQICAHRLPMDQLRRSVLHRLWDKRVRISDMEYRRVPLNDFEASSNGGDAIARVSRALAEAQRGFLNYFGLQRFGTRQVRTHKVGAAIISADWQKAIRLILGEVDTKPCAGNSEGHKRSSEEVLGPSKRQRCSLEAEDEGMPAEEEGASQTQEDNEGEKERGRKGDGKNGKGKQRTAVLEAQRLFLEDGNAQQALEAMPRSQHLERCLLGALARGLSDVDTLSQLPHQAVSLYAHAAQSLLWNAVLSRRIREFGREPRIGDLIMVASAAGQAGCTGLPDELDDANEAFFEELGEQKRGSCGSSRPSPSPWPLAAGMAAKPTVHAVSFGDPPDPTKITTYPGVARRYLPHEALVIYREKIYAERKAYQTPSGDRWFKEHRRKQREMEKVEKQIKDFRESRREFVRSLSLPSISAREQ</sequence>
<feature type="compositionally biased region" description="Basic and acidic residues" evidence="5">
    <location>
        <begin position="467"/>
        <end position="478"/>
    </location>
</feature>
<feature type="compositionally biased region" description="Low complexity" evidence="5">
    <location>
        <begin position="206"/>
        <end position="216"/>
    </location>
</feature>
<dbReference type="Proteomes" id="UP000186817">
    <property type="component" value="Unassembled WGS sequence"/>
</dbReference>
<dbReference type="Gene3D" id="3.30.2350.20">
    <property type="entry name" value="TruD, catalytic domain"/>
    <property type="match status" value="2"/>
</dbReference>
<dbReference type="PANTHER" id="PTHR13326:SF21">
    <property type="entry name" value="PSEUDOURIDYLATE SYNTHASE PUS7L"/>
    <property type="match status" value="1"/>
</dbReference>
<dbReference type="EMBL" id="LSRX01000019">
    <property type="protein sequence ID" value="OLQ14173.1"/>
    <property type="molecule type" value="Genomic_DNA"/>
</dbReference>
<organism evidence="7 8">
    <name type="scientific">Symbiodinium microadriaticum</name>
    <name type="common">Dinoflagellate</name>
    <name type="synonym">Zooxanthella microadriatica</name>
    <dbReference type="NCBI Taxonomy" id="2951"/>
    <lineage>
        <taxon>Eukaryota</taxon>
        <taxon>Sar</taxon>
        <taxon>Alveolata</taxon>
        <taxon>Dinophyceae</taxon>
        <taxon>Suessiales</taxon>
        <taxon>Symbiodiniaceae</taxon>
        <taxon>Symbiodinium</taxon>
    </lineage>
</organism>
<evidence type="ECO:0000256" key="3">
    <source>
        <dbReference type="ARBA" id="ARBA00023235"/>
    </source>
</evidence>
<keyword evidence="8" id="KW-1185">Reference proteome</keyword>
<comment type="similarity">
    <text evidence="1">Belongs to the pseudouridine synthase TruD family.</text>
</comment>
<dbReference type="GO" id="GO:0008033">
    <property type="term" value="P:tRNA processing"/>
    <property type="evidence" value="ECO:0007669"/>
    <property type="project" value="UniProtKB-KW"/>
</dbReference>
<dbReference type="GO" id="GO:0003723">
    <property type="term" value="F:RNA binding"/>
    <property type="evidence" value="ECO:0007669"/>
    <property type="project" value="InterPro"/>
</dbReference>
<evidence type="ECO:0000313" key="8">
    <source>
        <dbReference type="Proteomes" id="UP000186817"/>
    </source>
</evidence>
<dbReference type="SUPFAM" id="SSF55120">
    <property type="entry name" value="Pseudouridine synthase"/>
    <property type="match status" value="1"/>
</dbReference>
<dbReference type="InterPro" id="IPR020103">
    <property type="entry name" value="PsdUridine_synth_cat_dom_sf"/>
</dbReference>
<evidence type="ECO:0000256" key="1">
    <source>
        <dbReference type="ARBA" id="ARBA00007953"/>
    </source>
</evidence>